<accession>A0A087A720</accession>
<dbReference type="Pfam" id="PF00583">
    <property type="entry name" value="Acetyltransf_1"/>
    <property type="match status" value="1"/>
</dbReference>
<dbReference type="Proteomes" id="UP000229907">
    <property type="component" value="Chromosome"/>
</dbReference>
<dbReference type="PANTHER" id="PTHR43072:SF23">
    <property type="entry name" value="UPF0039 PROTEIN C11D3.02C"/>
    <property type="match status" value="1"/>
</dbReference>
<dbReference type="SUPFAM" id="SSF55729">
    <property type="entry name" value="Acyl-CoA N-acyltransferases (Nat)"/>
    <property type="match status" value="1"/>
</dbReference>
<keyword evidence="1 5" id="KW-0808">Transferase</keyword>
<evidence type="ECO:0000256" key="2">
    <source>
        <dbReference type="ARBA" id="ARBA00023315"/>
    </source>
</evidence>
<dbReference type="CDD" id="cd04301">
    <property type="entry name" value="NAT_SF"/>
    <property type="match status" value="1"/>
</dbReference>
<evidence type="ECO:0000313" key="7">
    <source>
        <dbReference type="Proteomes" id="UP000229907"/>
    </source>
</evidence>
<gene>
    <name evidence="4" type="ORF">BcFMB_08065</name>
    <name evidence="5" type="ORF">BCHO_1668</name>
</gene>
<feature type="domain" description="N-acetyltransferase" evidence="3">
    <location>
        <begin position="4"/>
        <end position="170"/>
    </location>
</feature>
<reference evidence="5 6" key="1">
    <citation type="submission" date="2014-03" db="EMBL/GenBank/DDBJ databases">
        <title>Genomics of Bifidobacteria.</title>
        <authorList>
            <person name="Ventura M."/>
            <person name="Milani C."/>
            <person name="Lugli G.A."/>
        </authorList>
    </citation>
    <scope>NUCLEOTIDE SEQUENCE [LARGE SCALE GENOMIC DNA]</scope>
    <source>
        <strain evidence="5 6">LMG 10510</strain>
    </source>
</reference>
<keyword evidence="6" id="KW-1185">Reference proteome</keyword>
<dbReference type="Gene3D" id="3.40.630.30">
    <property type="match status" value="1"/>
</dbReference>
<dbReference type="InterPro" id="IPR016181">
    <property type="entry name" value="Acyl_CoA_acyltransferase"/>
</dbReference>
<evidence type="ECO:0000259" key="3">
    <source>
        <dbReference type="PROSITE" id="PS51186"/>
    </source>
</evidence>
<evidence type="ECO:0000313" key="6">
    <source>
        <dbReference type="Proteomes" id="UP000028995"/>
    </source>
</evidence>
<dbReference type="PANTHER" id="PTHR43072">
    <property type="entry name" value="N-ACETYLTRANSFERASE"/>
    <property type="match status" value="1"/>
</dbReference>
<dbReference type="KEGG" id="bcho:BcFMB_08065"/>
<dbReference type="STRING" id="35760.BCHO_1668"/>
<dbReference type="GO" id="GO:0102971">
    <property type="term" value="F:phosphinothricin N-acetyltransferase activity"/>
    <property type="evidence" value="ECO:0007669"/>
    <property type="project" value="UniProtKB-EC"/>
</dbReference>
<dbReference type="EMBL" id="CP018044">
    <property type="protein sequence ID" value="ATU20883.1"/>
    <property type="molecule type" value="Genomic_DNA"/>
</dbReference>
<dbReference type="AlphaFoldDB" id="A0A087A720"/>
<dbReference type="InterPro" id="IPR000182">
    <property type="entry name" value="GNAT_dom"/>
</dbReference>
<dbReference type="RefSeq" id="WP_024541237.1">
    <property type="nucleotide sequence ID" value="NZ_CP018044.1"/>
</dbReference>
<organism evidence="5 6">
    <name type="scientific">Bifidobacterium choerinum</name>
    <dbReference type="NCBI Taxonomy" id="35760"/>
    <lineage>
        <taxon>Bacteria</taxon>
        <taxon>Bacillati</taxon>
        <taxon>Actinomycetota</taxon>
        <taxon>Actinomycetes</taxon>
        <taxon>Bifidobacteriales</taxon>
        <taxon>Bifidobacteriaceae</taxon>
        <taxon>Bifidobacterium</taxon>
    </lineage>
</organism>
<evidence type="ECO:0000313" key="4">
    <source>
        <dbReference type="EMBL" id="ATU20883.1"/>
    </source>
</evidence>
<dbReference type="EC" id="2.3.1.183" evidence="5"/>
<sequence length="171" mass="19091">MITYSYRQAGDDDVDVITDVYNEAVVEGGSTTDLTPVGRASRKAWLERHRDPYAVFVITAEEDGVRRDIGFASISVFYDRPGYDGVCSLAYYIARDARGSGAGAFTMRALLDECAARGMRRACTTIFADNAASTGLCERFGFTRYGYMPDAAYDSRRTLHAMSYWYVDIDR</sequence>
<dbReference type="OrthoDB" id="3173333at2"/>
<dbReference type="EMBL" id="JGYU01000016">
    <property type="protein sequence ID" value="KFI54570.1"/>
    <property type="molecule type" value="Genomic_DNA"/>
</dbReference>
<evidence type="ECO:0000313" key="5">
    <source>
        <dbReference type="EMBL" id="KFI54570.1"/>
    </source>
</evidence>
<evidence type="ECO:0000256" key="1">
    <source>
        <dbReference type="ARBA" id="ARBA00022679"/>
    </source>
</evidence>
<dbReference type="eggNOG" id="COG1247">
    <property type="taxonomic scope" value="Bacteria"/>
</dbReference>
<keyword evidence="2 5" id="KW-0012">Acyltransferase</keyword>
<name>A0A087A720_9BIFI</name>
<dbReference type="PROSITE" id="PS51186">
    <property type="entry name" value="GNAT"/>
    <property type="match status" value="1"/>
</dbReference>
<proteinExistence type="predicted"/>
<dbReference type="Proteomes" id="UP000028995">
    <property type="component" value="Unassembled WGS sequence"/>
</dbReference>
<reference evidence="4 7" key="2">
    <citation type="submission" date="2016-11" db="EMBL/GenBank/DDBJ databases">
        <title>complete genome sequence of Bifidobacterium choerinum strain FMB-1.</title>
        <authorList>
            <person name="Park C.-S."/>
            <person name="Jung D.-H."/>
            <person name="Choi D.-S."/>
        </authorList>
    </citation>
    <scope>NUCLEOTIDE SEQUENCE [LARGE SCALE GENOMIC DNA]</scope>
    <source>
        <strain evidence="4 7">FMB-1</strain>
    </source>
</reference>
<protein>
    <submittedName>
        <fullName evidence="4">GNAT family N-acetyltransferase</fullName>
    </submittedName>
    <submittedName>
        <fullName evidence="5">GNAT family acetyltransferase</fullName>
        <ecNumber evidence="5">2.3.1.183</ecNumber>
    </submittedName>
</protein>